<dbReference type="PRINTS" id="PR00081">
    <property type="entry name" value="GDHRDH"/>
</dbReference>
<dbReference type="PRINTS" id="PR00080">
    <property type="entry name" value="SDRFAMILY"/>
</dbReference>
<dbReference type="Gene3D" id="3.40.50.720">
    <property type="entry name" value="NAD(P)-binding Rossmann-like Domain"/>
    <property type="match status" value="1"/>
</dbReference>
<accession>A0A009IPJ4</accession>
<dbReference type="EMBL" id="JEWH01000009">
    <property type="protein sequence ID" value="EXB06654.1"/>
    <property type="molecule type" value="Genomic_DNA"/>
</dbReference>
<organism evidence="2 3">
    <name type="scientific">Acinetobacter baumannii (strain 1295743)</name>
    <dbReference type="NCBI Taxonomy" id="1310613"/>
    <lineage>
        <taxon>Bacteria</taxon>
        <taxon>Pseudomonadati</taxon>
        <taxon>Pseudomonadota</taxon>
        <taxon>Gammaproteobacteria</taxon>
        <taxon>Moraxellales</taxon>
        <taxon>Moraxellaceae</taxon>
        <taxon>Acinetobacter</taxon>
        <taxon>Acinetobacter calcoaceticus/baumannii complex</taxon>
    </lineage>
</organism>
<proteinExistence type="inferred from homology"/>
<name>A0A009IPJ4_ACIB9</name>
<evidence type="ECO:0000313" key="2">
    <source>
        <dbReference type="EMBL" id="EXB06654.1"/>
    </source>
</evidence>
<comment type="similarity">
    <text evidence="1">Belongs to the short-chain dehydrogenases/reductases (SDR) family.</text>
</comment>
<protein>
    <submittedName>
        <fullName evidence="2">Short chain dehydrogenase family protein</fullName>
    </submittedName>
</protein>
<dbReference type="GO" id="GO:0032787">
    <property type="term" value="P:monocarboxylic acid metabolic process"/>
    <property type="evidence" value="ECO:0007669"/>
    <property type="project" value="UniProtKB-ARBA"/>
</dbReference>
<comment type="caution">
    <text evidence="2">The sequence shown here is derived from an EMBL/GenBank/DDBJ whole genome shotgun (WGS) entry which is preliminary data.</text>
</comment>
<dbReference type="PANTHER" id="PTHR42879:SF2">
    <property type="entry name" value="3-OXOACYL-[ACYL-CARRIER-PROTEIN] REDUCTASE FABG"/>
    <property type="match status" value="1"/>
</dbReference>
<evidence type="ECO:0000313" key="3">
    <source>
        <dbReference type="Proteomes" id="UP000020595"/>
    </source>
</evidence>
<dbReference type="InterPro" id="IPR036291">
    <property type="entry name" value="NAD(P)-bd_dom_sf"/>
</dbReference>
<dbReference type="InterPro" id="IPR050259">
    <property type="entry name" value="SDR"/>
</dbReference>
<dbReference type="Pfam" id="PF13561">
    <property type="entry name" value="adh_short_C2"/>
    <property type="match status" value="1"/>
</dbReference>
<sequence length="246" mass="26612">MTRFEGKVALVTGGSTGIGKAISKRLSDEGATVFTVQRHEDKLFNSIVADLSNPTIPTKVIREVIYRAGRIDLLVNNAGMMKEFSVENMPLHVWQHHLNLNLTAPFLLIQEALPYLRSSQGNIINIGSIEGLAANPLHAAYCSTKAGLAGLTRAVAVDHGHEKIRCNLIAPGWIDTELNTDFINSQPDPESFRNQVGKIHPLARTGSPDEVASLVAFLASDEASFITGQTYVVDGGRMAKLSLPSN</sequence>
<dbReference type="Proteomes" id="UP000020595">
    <property type="component" value="Unassembled WGS sequence"/>
</dbReference>
<dbReference type="PANTHER" id="PTHR42879">
    <property type="entry name" value="3-OXOACYL-(ACYL-CARRIER-PROTEIN) REDUCTASE"/>
    <property type="match status" value="1"/>
</dbReference>
<dbReference type="InterPro" id="IPR002347">
    <property type="entry name" value="SDR_fam"/>
</dbReference>
<reference evidence="2 3" key="1">
    <citation type="submission" date="2014-02" db="EMBL/GenBank/DDBJ databases">
        <title>Comparative genomics and transcriptomics to identify genetic mechanisms underlying the emergence of carbapenem resistant Acinetobacter baumannii (CRAb).</title>
        <authorList>
            <person name="Harris A.D."/>
            <person name="Johnson K.J."/>
            <person name="George J."/>
            <person name="Shefchek K."/>
            <person name="Daugherty S.C."/>
            <person name="Parankush S."/>
            <person name="Sadzewicz L."/>
            <person name="Tallon L."/>
            <person name="Sengamalay N."/>
            <person name="Hazen T.H."/>
            <person name="Rasko D.A."/>
        </authorList>
    </citation>
    <scope>NUCLEOTIDE SEQUENCE [LARGE SCALE GENOMIC DNA]</scope>
    <source>
        <strain evidence="2 3">1295743</strain>
    </source>
</reference>
<dbReference type="CDD" id="cd05233">
    <property type="entry name" value="SDR_c"/>
    <property type="match status" value="1"/>
</dbReference>
<dbReference type="PROSITE" id="PS00061">
    <property type="entry name" value="ADH_SHORT"/>
    <property type="match status" value="1"/>
</dbReference>
<dbReference type="RefSeq" id="WP_000196541.1">
    <property type="nucleotide sequence ID" value="NZ_JEWH01000009.1"/>
</dbReference>
<dbReference type="FunFam" id="3.40.50.720:FF:000084">
    <property type="entry name" value="Short-chain dehydrogenase reductase"/>
    <property type="match status" value="1"/>
</dbReference>
<dbReference type="AlphaFoldDB" id="A0A009IPJ4"/>
<evidence type="ECO:0000256" key="1">
    <source>
        <dbReference type="ARBA" id="ARBA00006484"/>
    </source>
</evidence>
<dbReference type="SUPFAM" id="SSF51735">
    <property type="entry name" value="NAD(P)-binding Rossmann-fold domains"/>
    <property type="match status" value="1"/>
</dbReference>
<gene>
    <name evidence="2" type="ORF">J512_1065</name>
</gene>
<dbReference type="InterPro" id="IPR020904">
    <property type="entry name" value="Sc_DH/Rdtase_CS"/>
</dbReference>
<dbReference type="PATRIC" id="fig|1310613.3.peg.1018"/>